<dbReference type="Pfam" id="PF17846">
    <property type="entry name" value="XRN_M"/>
    <property type="match status" value="1"/>
</dbReference>
<accession>A5APY1</accession>
<evidence type="ECO:0000313" key="6">
    <source>
        <dbReference type="EMBL" id="CAN69284.1"/>
    </source>
</evidence>
<dbReference type="InterPro" id="IPR027073">
    <property type="entry name" value="5_3_exoribonuclease"/>
</dbReference>
<dbReference type="GO" id="GO:0004527">
    <property type="term" value="F:exonuclease activity"/>
    <property type="evidence" value="ECO:0007669"/>
    <property type="project" value="UniProtKB-KW"/>
</dbReference>
<dbReference type="InterPro" id="IPR001878">
    <property type="entry name" value="Znf_CCHC"/>
</dbReference>
<dbReference type="AlphaFoldDB" id="A5APY1"/>
<keyword evidence="4" id="KW-0863">Zinc-finger</keyword>
<evidence type="ECO:0000256" key="1">
    <source>
        <dbReference type="ARBA" id="ARBA00022722"/>
    </source>
</evidence>
<dbReference type="PANTHER" id="PTHR12341:SF74">
    <property type="entry name" value="5'-3' EXORIBONUCLEASE 4"/>
    <property type="match status" value="1"/>
</dbReference>
<proteinExistence type="predicted"/>
<sequence length="321" mass="36996">MGFFRELEGNPFFIVENGIPKIGLRLPPMNDVFKSIFDYIDHLFSLVRPRRLLYMAIDGVAPRAKMNQQRSRRFRAAKDAAEAEAEEERLRKEFEVEGKMLSPKEKPETSDSNVITPGTKFMAVLSVALQYYIHSRLNRNPGWCSTKVILSDSNVPGEGEHKIMSYIRSQRNLLGFNPNTRHCLYGLMITPPGQQEKCYLCGQVGHLAAECRGIEVVDDTPIHKKKYQFLNIWVLREYLQYDLEILNPPFEINFERLLDDFVFLCFFVGNDFLPHMPTLEIREGAINLLMHVYRREFSAMGGYLTDAGEHLPTPLSELIQS</sequence>
<organism evidence="6">
    <name type="scientific">Vitis vinifera</name>
    <name type="common">Grape</name>
    <dbReference type="NCBI Taxonomy" id="29760"/>
    <lineage>
        <taxon>Eukaryota</taxon>
        <taxon>Viridiplantae</taxon>
        <taxon>Streptophyta</taxon>
        <taxon>Embryophyta</taxon>
        <taxon>Tracheophyta</taxon>
        <taxon>Spermatophyta</taxon>
        <taxon>Magnoliopsida</taxon>
        <taxon>eudicotyledons</taxon>
        <taxon>Gunneridae</taxon>
        <taxon>Pentapetalae</taxon>
        <taxon>rosids</taxon>
        <taxon>Vitales</taxon>
        <taxon>Vitaceae</taxon>
        <taxon>Viteae</taxon>
        <taxon>Vitis</taxon>
    </lineage>
</organism>
<name>A5APY1_VITVI</name>
<dbReference type="GO" id="GO:0003676">
    <property type="term" value="F:nucleic acid binding"/>
    <property type="evidence" value="ECO:0007669"/>
    <property type="project" value="InterPro"/>
</dbReference>
<gene>
    <name evidence="6" type="ORF">VITISV_028679</name>
</gene>
<dbReference type="CDD" id="cd18673">
    <property type="entry name" value="PIN_XRN1-2-like"/>
    <property type="match status" value="1"/>
</dbReference>
<dbReference type="Pfam" id="PF03159">
    <property type="entry name" value="XRN_N"/>
    <property type="match status" value="1"/>
</dbReference>
<dbReference type="InterPro" id="IPR004859">
    <property type="entry name" value="Xrn1_N"/>
</dbReference>
<keyword evidence="3" id="KW-0269">Exonuclease</keyword>
<dbReference type="Gene3D" id="3.40.50.12390">
    <property type="match status" value="2"/>
</dbReference>
<dbReference type="PANTHER" id="PTHR12341">
    <property type="entry name" value="5'-&gt;3' EXORIBONUCLEASE"/>
    <property type="match status" value="1"/>
</dbReference>
<dbReference type="SMART" id="SM00343">
    <property type="entry name" value="ZnF_C2HC"/>
    <property type="match status" value="1"/>
</dbReference>
<evidence type="ECO:0000259" key="5">
    <source>
        <dbReference type="PROSITE" id="PS50158"/>
    </source>
</evidence>
<dbReference type="InterPro" id="IPR036875">
    <property type="entry name" value="Znf_CCHC_sf"/>
</dbReference>
<evidence type="ECO:0000256" key="4">
    <source>
        <dbReference type="PROSITE-ProRule" id="PRU00047"/>
    </source>
</evidence>
<reference evidence="6" key="1">
    <citation type="journal article" date="2007" name="PLoS ONE">
        <title>The first genome sequence of an elite grapevine cultivar (Pinot noir Vitis vinifera L.): coping with a highly heterozygous genome.</title>
        <authorList>
            <person name="Velasco R."/>
            <person name="Zharkikh A."/>
            <person name="Troggio M."/>
            <person name="Cartwright D.A."/>
            <person name="Cestaro A."/>
            <person name="Pruss D."/>
            <person name="Pindo M."/>
            <person name="FitzGerald L.M."/>
            <person name="Vezzulli S."/>
            <person name="Reid J."/>
            <person name="Malacarne G."/>
            <person name="Iliev D."/>
            <person name="Coppola G."/>
            <person name="Wardell B."/>
            <person name="Micheletti D."/>
            <person name="Macalma T."/>
            <person name="Facci M."/>
            <person name="Mitchell J.T."/>
            <person name="Perazzolli M."/>
            <person name="Eldredge G."/>
            <person name="Gatto P."/>
            <person name="Oyzerski R."/>
            <person name="Moretto M."/>
            <person name="Gutin N."/>
            <person name="Stefanini M."/>
            <person name="Chen Y."/>
            <person name="Segala C."/>
            <person name="Davenport C."/>
            <person name="Dematte L."/>
            <person name="Mraz A."/>
            <person name="Battilana J."/>
            <person name="Stormo K."/>
            <person name="Costa F."/>
            <person name="Tao Q."/>
            <person name="Si-Ammour A."/>
            <person name="Harkins T."/>
            <person name="Lackey A."/>
            <person name="Perbost C."/>
            <person name="Taillon B."/>
            <person name="Stella A."/>
            <person name="Solovyev V."/>
            <person name="Fawcett J.A."/>
            <person name="Sterck L."/>
            <person name="Vandepoele K."/>
            <person name="Grando S.M."/>
            <person name="Toppo S."/>
            <person name="Moser C."/>
            <person name="Lanchbury J."/>
            <person name="Bogden R."/>
            <person name="Skolnick M."/>
            <person name="Sgaramella V."/>
            <person name="Bhatnagar S.K."/>
            <person name="Fontana P."/>
            <person name="Gutin A."/>
            <person name="Van de Peer Y."/>
            <person name="Salamini F."/>
            <person name="Viola R."/>
        </authorList>
    </citation>
    <scope>NUCLEOTIDE SEQUENCE</scope>
</reference>
<keyword evidence="1" id="KW-0540">Nuclease</keyword>
<keyword evidence="4" id="KW-0479">Metal-binding</keyword>
<feature type="domain" description="CCHC-type" evidence="5">
    <location>
        <begin position="197"/>
        <end position="212"/>
    </location>
</feature>
<dbReference type="InterPro" id="IPR041412">
    <property type="entry name" value="Xrn1_helical"/>
</dbReference>
<dbReference type="ExpressionAtlas" id="A5APY1">
    <property type="expression patterns" value="baseline and differential"/>
</dbReference>
<dbReference type="GO" id="GO:0008270">
    <property type="term" value="F:zinc ion binding"/>
    <property type="evidence" value="ECO:0007669"/>
    <property type="project" value="UniProtKB-KW"/>
</dbReference>
<keyword evidence="4" id="KW-0862">Zinc</keyword>
<protein>
    <recommendedName>
        <fullName evidence="5">CCHC-type domain-containing protein</fullName>
    </recommendedName>
</protein>
<dbReference type="Pfam" id="PF00098">
    <property type="entry name" value="zf-CCHC"/>
    <property type="match status" value="1"/>
</dbReference>
<dbReference type="SUPFAM" id="SSF57756">
    <property type="entry name" value="Retrovirus zinc finger-like domains"/>
    <property type="match status" value="1"/>
</dbReference>
<dbReference type="PROSITE" id="PS50158">
    <property type="entry name" value="ZF_CCHC"/>
    <property type="match status" value="1"/>
</dbReference>
<evidence type="ECO:0000256" key="3">
    <source>
        <dbReference type="ARBA" id="ARBA00022839"/>
    </source>
</evidence>
<dbReference type="EMBL" id="AM431821">
    <property type="protein sequence ID" value="CAN69284.1"/>
    <property type="molecule type" value="Genomic_DNA"/>
</dbReference>
<evidence type="ECO:0000256" key="2">
    <source>
        <dbReference type="ARBA" id="ARBA00022801"/>
    </source>
</evidence>
<keyword evidence="2" id="KW-0378">Hydrolase</keyword>